<evidence type="ECO:0000256" key="1">
    <source>
        <dbReference type="ARBA" id="ARBA00023002"/>
    </source>
</evidence>
<dbReference type="SUPFAM" id="SSF51430">
    <property type="entry name" value="NAD(P)-linked oxidoreductase"/>
    <property type="match status" value="1"/>
</dbReference>
<dbReference type="PANTHER" id="PTHR43364">
    <property type="entry name" value="NADH-SPECIFIC METHYLGLYOXAL REDUCTASE-RELATED"/>
    <property type="match status" value="1"/>
</dbReference>
<organism evidence="3 4">
    <name type="scientific">Microbacterium resistens</name>
    <dbReference type="NCBI Taxonomy" id="156977"/>
    <lineage>
        <taxon>Bacteria</taxon>
        <taxon>Bacillati</taxon>
        <taxon>Actinomycetota</taxon>
        <taxon>Actinomycetes</taxon>
        <taxon>Micrococcales</taxon>
        <taxon>Microbacteriaceae</taxon>
        <taxon>Microbacterium</taxon>
    </lineage>
</organism>
<feature type="domain" description="NADP-dependent oxidoreductase" evidence="2">
    <location>
        <begin position="18"/>
        <end position="288"/>
    </location>
</feature>
<evidence type="ECO:0000313" key="3">
    <source>
        <dbReference type="EMBL" id="UGS25629.1"/>
    </source>
</evidence>
<dbReference type="InterPro" id="IPR023210">
    <property type="entry name" value="NADP_OxRdtase_dom"/>
</dbReference>
<dbReference type="InterPro" id="IPR036812">
    <property type="entry name" value="NAD(P)_OxRdtase_dom_sf"/>
</dbReference>
<gene>
    <name evidence="3" type="ORF">K8F61_13230</name>
</gene>
<dbReference type="Pfam" id="PF00248">
    <property type="entry name" value="Aldo_ket_red"/>
    <property type="match status" value="1"/>
</dbReference>
<reference evidence="3 4" key="1">
    <citation type="submission" date="2023-01" db="EMBL/GenBank/DDBJ databases">
        <title>Characterization of estradiol degrading bacteria Microbacterium sp. MZT7 and reveal degrading genes through genome analysis.</title>
        <authorList>
            <person name="Hao P."/>
            <person name="Gao Y."/>
        </authorList>
    </citation>
    <scope>NUCLEOTIDE SEQUENCE [LARGE SCALE GENOMIC DNA]</scope>
    <source>
        <strain evidence="3 4">MZT7</strain>
    </source>
</reference>
<dbReference type="RefSeq" id="WP_231819454.1">
    <property type="nucleotide sequence ID" value="NZ_CP082781.1"/>
</dbReference>
<accession>A0ABY3RNU5</accession>
<keyword evidence="4" id="KW-1185">Reference proteome</keyword>
<evidence type="ECO:0000313" key="4">
    <source>
        <dbReference type="Proteomes" id="UP001199642"/>
    </source>
</evidence>
<dbReference type="Gene3D" id="3.20.20.100">
    <property type="entry name" value="NADP-dependent oxidoreductase domain"/>
    <property type="match status" value="1"/>
</dbReference>
<protein>
    <submittedName>
        <fullName evidence="3">Aldo/keto reductase</fullName>
    </submittedName>
</protein>
<proteinExistence type="predicted"/>
<keyword evidence="1" id="KW-0560">Oxidoreductase</keyword>
<dbReference type="EMBL" id="CP082781">
    <property type="protein sequence ID" value="UGS25629.1"/>
    <property type="molecule type" value="Genomic_DNA"/>
</dbReference>
<name>A0ABY3RNU5_9MICO</name>
<dbReference type="PANTHER" id="PTHR43364:SF4">
    <property type="entry name" value="NAD(P)-LINKED OXIDOREDUCTASE SUPERFAMILY PROTEIN"/>
    <property type="match status" value="1"/>
</dbReference>
<evidence type="ECO:0000259" key="2">
    <source>
        <dbReference type="Pfam" id="PF00248"/>
    </source>
</evidence>
<sequence length="329" mass="35756">MKHTTLPQAGFDVPALSLGSYETYSRLEYREIVDIVSLALEAGITLFDVAHYTRAPHTEVILSRALEDAGAPDTTRVMTKVWKGDDPDADVVTELKETLFRLRRDDVDIVLLYGPRWGVDEPIAHAQDARRLVDEGLSKSWGGINWSPEHIGSVVDACRADGAPLPVLMQLKYNIARRSVGESPAYQRVFAESGMRMQASDSLEGGVLAGKDPAGAGTSGRVLGRDPGRIRDQIVAAMPAIRRIADGFGVSTAELALAYALAYEYTATVLFGASSVAQLKTNLGAVDLAERHGTEIRARLDEAVRIDGHTLDVPPGSIVQPHEDPYRER</sequence>
<dbReference type="InterPro" id="IPR050523">
    <property type="entry name" value="AKR_Detox_Biosynth"/>
</dbReference>
<dbReference type="Proteomes" id="UP001199642">
    <property type="component" value="Chromosome"/>
</dbReference>